<keyword evidence="14" id="KW-1185">Reference proteome</keyword>
<feature type="region of interest" description="Disordered" evidence="11">
    <location>
        <begin position="1"/>
        <end position="92"/>
    </location>
</feature>
<keyword evidence="4" id="KW-0808">Transferase</keyword>
<dbReference type="InterPro" id="IPR013083">
    <property type="entry name" value="Znf_RING/FYVE/PHD"/>
</dbReference>
<dbReference type="PANTHER" id="PTHR21330:SF1">
    <property type="entry name" value="E3 SUMO-PROTEIN LIGASE NSE2"/>
    <property type="match status" value="1"/>
</dbReference>
<evidence type="ECO:0000256" key="6">
    <source>
        <dbReference type="ARBA" id="ARBA00022771"/>
    </source>
</evidence>
<organism evidence="13 14">
    <name type="scientific">Meripilus lineatus</name>
    <dbReference type="NCBI Taxonomy" id="2056292"/>
    <lineage>
        <taxon>Eukaryota</taxon>
        <taxon>Fungi</taxon>
        <taxon>Dikarya</taxon>
        <taxon>Basidiomycota</taxon>
        <taxon>Agaricomycotina</taxon>
        <taxon>Agaricomycetes</taxon>
        <taxon>Polyporales</taxon>
        <taxon>Meripilaceae</taxon>
        <taxon>Meripilus</taxon>
    </lineage>
</organism>
<feature type="compositionally biased region" description="Basic and acidic residues" evidence="11">
    <location>
        <begin position="12"/>
        <end position="43"/>
    </location>
</feature>
<evidence type="ECO:0000256" key="10">
    <source>
        <dbReference type="PROSITE-ProRule" id="PRU00452"/>
    </source>
</evidence>
<evidence type="ECO:0000256" key="2">
    <source>
        <dbReference type="ARBA" id="ARBA00004718"/>
    </source>
</evidence>
<evidence type="ECO:0000256" key="3">
    <source>
        <dbReference type="ARBA" id="ARBA00008212"/>
    </source>
</evidence>
<gene>
    <name evidence="13" type="ORF">NLI96_g5775</name>
</gene>
<protein>
    <recommendedName>
        <fullName evidence="12">SP-RING-type domain-containing protein</fullName>
    </recommendedName>
</protein>
<evidence type="ECO:0000256" key="1">
    <source>
        <dbReference type="ARBA" id="ARBA00004123"/>
    </source>
</evidence>
<evidence type="ECO:0000256" key="7">
    <source>
        <dbReference type="ARBA" id="ARBA00022786"/>
    </source>
</evidence>
<keyword evidence="6 10" id="KW-0863">Zinc-finger</keyword>
<feature type="region of interest" description="Disordered" evidence="11">
    <location>
        <begin position="311"/>
        <end position="342"/>
    </location>
</feature>
<evidence type="ECO:0000313" key="14">
    <source>
        <dbReference type="Proteomes" id="UP001212997"/>
    </source>
</evidence>
<feature type="compositionally biased region" description="Basic residues" evidence="11">
    <location>
        <begin position="1"/>
        <end position="11"/>
    </location>
</feature>
<dbReference type="PANTHER" id="PTHR21330">
    <property type="entry name" value="E3 SUMO-PROTEIN LIGASE NSE2"/>
    <property type="match status" value="1"/>
</dbReference>
<dbReference type="InterPro" id="IPR026846">
    <property type="entry name" value="Nse2(Mms21)"/>
</dbReference>
<dbReference type="AlphaFoldDB" id="A0AAD5V2B5"/>
<dbReference type="Pfam" id="PF11789">
    <property type="entry name" value="zf-Nse"/>
    <property type="match status" value="1"/>
</dbReference>
<dbReference type="GO" id="GO:0005634">
    <property type="term" value="C:nucleus"/>
    <property type="evidence" value="ECO:0007669"/>
    <property type="project" value="UniProtKB-SubCell"/>
</dbReference>
<dbReference type="GO" id="GO:0061665">
    <property type="term" value="F:SUMO ligase activity"/>
    <property type="evidence" value="ECO:0007669"/>
    <property type="project" value="TreeGrafter"/>
</dbReference>
<feature type="compositionally biased region" description="Basic and acidic residues" evidence="11">
    <location>
        <begin position="311"/>
        <end position="330"/>
    </location>
</feature>
<dbReference type="PROSITE" id="PS51044">
    <property type="entry name" value="ZF_SP_RING"/>
    <property type="match status" value="1"/>
</dbReference>
<proteinExistence type="inferred from homology"/>
<feature type="compositionally biased region" description="Acidic residues" evidence="11">
    <location>
        <begin position="331"/>
        <end position="342"/>
    </location>
</feature>
<feature type="compositionally biased region" description="Acidic residues" evidence="11">
    <location>
        <begin position="64"/>
        <end position="83"/>
    </location>
</feature>
<comment type="similarity">
    <text evidence="3">Belongs to the NSE2 family.</text>
</comment>
<evidence type="ECO:0000259" key="12">
    <source>
        <dbReference type="PROSITE" id="PS51044"/>
    </source>
</evidence>
<dbReference type="CDD" id="cd16651">
    <property type="entry name" value="SPL-RING_NSE2"/>
    <property type="match status" value="1"/>
</dbReference>
<dbReference type="InterPro" id="IPR004181">
    <property type="entry name" value="Znf_MIZ"/>
</dbReference>
<evidence type="ECO:0000256" key="9">
    <source>
        <dbReference type="ARBA" id="ARBA00023242"/>
    </source>
</evidence>
<comment type="caution">
    <text evidence="13">The sequence shown here is derived from an EMBL/GenBank/DDBJ whole genome shotgun (WGS) entry which is preliminary data.</text>
</comment>
<dbReference type="SUPFAM" id="SSF57850">
    <property type="entry name" value="RING/U-box"/>
    <property type="match status" value="1"/>
</dbReference>
<dbReference type="Gene3D" id="3.30.40.10">
    <property type="entry name" value="Zinc/RING finger domain, C3HC4 (zinc finger)"/>
    <property type="match status" value="1"/>
</dbReference>
<dbReference type="GO" id="GO:0016925">
    <property type="term" value="P:protein sumoylation"/>
    <property type="evidence" value="ECO:0007669"/>
    <property type="project" value="TreeGrafter"/>
</dbReference>
<evidence type="ECO:0000256" key="4">
    <source>
        <dbReference type="ARBA" id="ARBA00022679"/>
    </source>
</evidence>
<evidence type="ECO:0000313" key="13">
    <source>
        <dbReference type="EMBL" id="KAJ3484245.1"/>
    </source>
</evidence>
<keyword evidence="5" id="KW-0479">Metal-binding</keyword>
<reference evidence="13" key="1">
    <citation type="submission" date="2022-07" db="EMBL/GenBank/DDBJ databases">
        <title>Genome Sequence of Physisporinus lineatus.</title>
        <authorList>
            <person name="Buettner E."/>
        </authorList>
    </citation>
    <scope>NUCLEOTIDE SEQUENCE</scope>
    <source>
        <strain evidence="13">VT162</strain>
    </source>
</reference>
<dbReference type="Proteomes" id="UP001212997">
    <property type="component" value="Unassembled WGS sequence"/>
</dbReference>
<feature type="domain" description="SP-RING-type" evidence="12">
    <location>
        <begin position="243"/>
        <end position="324"/>
    </location>
</feature>
<keyword evidence="9" id="KW-0539">Nucleus</keyword>
<keyword evidence="8" id="KW-0862">Zinc</keyword>
<dbReference type="GO" id="GO:0030915">
    <property type="term" value="C:Smc5-Smc6 complex"/>
    <property type="evidence" value="ECO:0007669"/>
    <property type="project" value="InterPro"/>
</dbReference>
<name>A0AAD5V2B5_9APHY</name>
<evidence type="ECO:0000256" key="8">
    <source>
        <dbReference type="ARBA" id="ARBA00022833"/>
    </source>
</evidence>
<sequence>MASTTRIRRGRANRELSNDAIEDSRSSQRSARDDVTEVDENPRRSKLKGKGKAKAEPGVPAVIEENEEGDEEQAAEEEEEPLEIPDQPLDKGRLSKLNGLASDWANIRENTHQSSFNVARDIAATIAEFGEGDSGAETLNEIDHIMKELLDTHKELELHEQVLKSMHQAVARGEGVVNPSDRYDAEIEREKHQYKEQTTRQKYAKNEEYSRFRQTIFEVQNPGQAAPPLTDLIPRENGDDSDDDDDVQVGGVTQDYRCPISLAILVDPLTSQSCGHSYSAEAIRQFIGRKQSVQCPASGCNKMITLGSLRPNKELAKQAKEAARRERMRDDDDESDEDDVVE</sequence>
<dbReference type="EMBL" id="JANAWD010000196">
    <property type="protein sequence ID" value="KAJ3484245.1"/>
    <property type="molecule type" value="Genomic_DNA"/>
</dbReference>
<comment type="pathway">
    <text evidence="2">Protein modification; protein sumoylation.</text>
</comment>
<dbReference type="GO" id="GO:0000724">
    <property type="term" value="P:double-strand break repair via homologous recombination"/>
    <property type="evidence" value="ECO:0007669"/>
    <property type="project" value="InterPro"/>
</dbReference>
<evidence type="ECO:0000256" key="11">
    <source>
        <dbReference type="SAM" id="MobiDB-lite"/>
    </source>
</evidence>
<keyword evidence="7" id="KW-0833">Ubl conjugation pathway</keyword>
<comment type="subcellular location">
    <subcellularLocation>
        <location evidence="1">Nucleus</location>
    </subcellularLocation>
</comment>
<accession>A0AAD5V2B5</accession>
<evidence type="ECO:0000256" key="5">
    <source>
        <dbReference type="ARBA" id="ARBA00022723"/>
    </source>
</evidence>
<dbReference type="GO" id="GO:0008270">
    <property type="term" value="F:zinc ion binding"/>
    <property type="evidence" value="ECO:0007669"/>
    <property type="project" value="UniProtKB-KW"/>
</dbReference>